<sequence>MWGVLMSVVAIVLMKSGGLANLQTMTLMVALPFAVLMLVMCFSLWKGLNADKNTLRLKLIQPVFSGRGKNGKTAWNK</sequence>
<comment type="similarity">
    <text evidence="2">Belongs to the BCCT transporter (TC 2.A.15) family.</text>
</comment>
<dbReference type="Proteomes" id="UP000278733">
    <property type="component" value="Chromosome"/>
</dbReference>
<protein>
    <submittedName>
        <fullName evidence="9">Putative transporter</fullName>
    </submittedName>
</protein>
<dbReference type="GO" id="GO:0022857">
    <property type="term" value="F:transmembrane transporter activity"/>
    <property type="evidence" value="ECO:0007669"/>
    <property type="project" value="InterPro"/>
</dbReference>
<keyword evidence="7 8" id="KW-0472">Membrane</keyword>
<evidence type="ECO:0000256" key="7">
    <source>
        <dbReference type="ARBA" id="ARBA00023136"/>
    </source>
</evidence>
<proteinExistence type="inferred from homology"/>
<name>A0A448MKG9_9PAST</name>
<dbReference type="AlphaFoldDB" id="A0A448MKG9"/>
<comment type="subcellular location">
    <subcellularLocation>
        <location evidence="1">Cell membrane</location>
        <topology evidence="1">Multi-pass membrane protein</topology>
    </subcellularLocation>
</comment>
<dbReference type="PANTHER" id="PTHR30047">
    <property type="entry name" value="HIGH-AFFINITY CHOLINE TRANSPORT PROTEIN-RELATED"/>
    <property type="match status" value="1"/>
</dbReference>
<organism evidence="9 10">
    <name type="scientific">Rodentibacter pneumotropicus</name>
    <dbReference type="NCBI Taxonomy" id="758"/>
    <lineage>
        <taxon>Bacteria</taxon>
        <taxon>Pseudomonadati</taxon>
        <taxon>Pseudomonadota</taxon>
        <taxon>Gammaproteobacteria</taxon>
        <taxon>Pasteurellales</taxon>
        <taxon>Pasteurellaceae</taxon>
        <taxon>Rodentibacter</taxon>
    </lineage>
</organism>
<evidence type="ECO:0000256" key="5">
    <source>
        <dbReference type="ARBA" id="ARBA00022692"/>
    </source>
</evidence>
<keyword evidence="6 8" id="KW-1133">Transmembrane helix</keyword>
<keyword evidence="4" id="KW-1003">Cell membrane</keyword>
<dbReference type="Pfam" id="PF02028">
    <property type="entry name" value="BCCT"/>
    <property type="match status" value="1"/>
</dbReference>
<dbReference type="GO" id="GO:0005886">
    <property type="term" value="C:plasma membrane"/>
    <property type="evidence" value="ECO:0007669"/>
    <property type="project" value="UniProtKB-SubCell"/>
</dbReference>
<evidence type="ECO:0000256" key="2">
    <source>
        <dbReference type="ARBA" id="ARBA00005658"/>
    </source>
</evidence>
<reference evidence="9 10" key="1">
    <citation type="submission" date="2018-12" db="EMBL/GenBank/DDBJ databases">
        <authorList>
            <consortium name="Pathogen Informatics"/>
        </authorList>
    </citation>
    <scope>NUCLEOTIDE SEQUENCE [LARGE SCALE GENOMIC DNA]</scope>
    <source>
        <strain evidence="9 10">NCTC8284</strain>
    </source>
</reference>
<evidence type="ECO:0000256" key="4">
    <source>
        <dbReference type="ARBA" id="ARBA00022475"/>
    </source>
</evidence>
<evidence type="ECO:0000256" key="6">
    <source>
        <dbReference type="ARBA" id="ARBA00022989"/>
    </source>
</evidence>
<feature type="transmembrane region" description="Helical" evidence="8">
    <location>
        <begin position="30"/>
        <end position="48"/>
    </location>
</feature>
<keyword evidence="3" id="KW-0813">Transport</keyword>
<dbReference type="PANTHER" id="PTHR30047:SF7">
    <property type="entry name" value="HIGH-AFFINITY CHOLINE TRANSPORT PROTEIN"/>
    <property type="match status" value="1"/>
</dbReference>
<evidence type="ECO:0000313" key="9">
    <source>
        <dbReference type="EMBL" id="VEH65670.1"/>
    </source>
</evidence>
<evidence type="ECO:0000313" key="10">
    <source>
        <dbReference type="Proteomes" id="UP000278733"/>
    </source>
</evidence>
<keyword evidence="5 8" id="KW-0812">Transmembrane</keyword>
<dbReference type="InterPro" id="IPR000060">
    <property type="entry name" value="BCCT_transptr"/>
</dbReference>
<evidence type="ECO:0000256" key="8">
    <source>
        <dbReference type="SAM" id="Phobius"/>
    </source>
</evidence>
<gene>
    <name evidence="9" type="ORF">NCTC8284_00815</name>
</gene>
<dbReference type="KEGG" id="rpne:NCTC8284_00815"/>
<accession>A0A448MKG9</accession>
<evidence type="ECO:0000256" key="3">
    <source>
        <dbReference type="ARBA" id="ARBA00022448"/>
    </source>
</evidence>
<dbReference type="EMBL" id="LR134405">
    <property type="protein sequence ID" value="VEH65670.1"/>
    <property type="molecule type" value="Genomic_DNA"/>
</dbReference>
<evidence type="ECO:0000256" key="1">
    <source>
        <dbReference type="ARBA" id="ARBA00004651"/>
    </source>
</evidence>